<dbReference type="Proteomes" id="UP000230423">
    <property type="component" value="Unassembled WGS sequence"/>
</dbReference>
<keyword evidence="4" id="KW-1185">Reference proteome</keyword>
<accession>A0A2G9UPY0</accession>
<feature type="region of interest" description="Disordered" evidence="2">
    <location>
        <begin position="1"/>
        <end position="56"/>
    </location>
</feature>
<proteinExistence type="predicted"/>
<keyword evidence="1" id="KW-0175">Coiled coil</keyword>
<evidence type="ECO:0000256" key="1">
    <source>
        <dbReference type="SAM" id="Coils"/>
    </source>
</evidence>
<evidence type="ECO:0000313" key="3">
    <source>
        <dbReference type="EMBL" id="PIO72321.1"/>
    </source>
</evidence>
<feature type="coiled-coil region" evidence="1">
    <location>
        <begin position="142"/>
        <end position="190"/>
    </location>
</feature>
<feature type="compositionally biased region" description="Basic and acidic residues" evidence="2">
    <location>
        <begin position="1"/>
        <end position="16"/>
    </location>
</feature>
<dbReference type="EMBL" id="KZ345708">
    <property type="protein sequence ID" value="PIO72321.1"/>
    <property type="molecule type" value="Genomic_DNA"/>
</dbReference>
<evidence type="ECO:0000256" key="2">
    <source>
        <dbReference type="SAM" id="MobiDB-lite"/>
    </source>
</evidence>
<gene>
    <name evidence="3" type="ORF">TELCIR_05757</name>
</gene>
<feature type="non-terminal residue" evidence="3">
    <location>
        <position position="1"/>
    </location>
</feature>
<feature type="compositionally biased region" description="Basic and acidic residues" evidence="2">
    <location>
        <begin position="29"/>
        <end position="39"/>
    </location>
</feature>
<reference evidence="3 4" key="1">
    <citation type="submission" date="2015-09" db="EMBL/GenBank/DDBJ databases">
        <title>Draft genome of the parasitic nematode Teladorsagia circumcincta isolate WARC Sus (inbred).</title>
        <authorList>
            <person name="Mitreva M."/>
        </authorList>
    </citation>
    <scope>NUCLEOTIDE SEQUENCE [LARGE SCALE GENOMIC DNA]</scope>
    <source>
        <strain evidence="3 4">S</strain>
    </source>
</reference>
<name>A0A2G9UPY0_TELCI</name>
<evidence type="ECO:0000313" key="4">
    <source>
        <dbReference type="Proteomes" id="UP000230423"/>
    </source>
</evidence>
<feature type="region of interest" description="Disordered" evidence="2">
    <location>
        <begin position="202"/>
        <end position="236"/>
    </location>
</feature>
<feature type="coiled-coil region" evidence="1">
    <location>
        <begin position="73"/>
        <end position="114"/>
    </location>
</feature>
<protein>
    <submittedName>
        <fullName evidence="3">Uncharacterized protein</fullName>
    </submittedName>
</protein>
<sequence length="258" mass="29829">NEHHEQDEGYDRHEGYDSYLMENGQEEGYDGHEGYEGHEGTLNGQEEGYDGHGGYDGPEGCDGYFMEPCYQKIDEQEIVIEDLRNQVRSLKRMVEEAQREISHLRQELKGDKANEDFTCLATETERRLEFYNELAGTMTTLKKEAEKKISSLEYRINIASSQNEALKKELKNLEKALEEYGAERNANCEEPVEAPNPLNDIAKHEEVSTQAAEECPEQKKGTQKKRSKKECREKVKERERVKSEICPLCKYVVFAFRN</sequence>
<organism evidence="3 4">
    <name type="scientific">Teladorsagia circumcincta</name>
    <name type="common">Brown stomach worm</name>
    <name type="synonym">Ostertagia circumcincta</name>
    <dbReference type="NCBI Taxonomy" id="45464"/>
    <lineage>
        <taxon>Eukaryota</taxon>
        <taxon>Metazoa</taxon>
        <taxon>Ecdysozoa</taxon>
        <taxon>Nematoda</taxon>
        <taxon>Chromadorea</taxon>
        <taxon>Rhabditida</taxon>
        <taxon>Rhabditina</taxon>
        <taxon>Rhabditomorpha</taxon>
        <taxon>Strongyloidea</taxon>
        <taxon>Trichostrongylidae</taxon>
        <taxon>Teladorsagia</taxon>
    </lineage>
</organism>
<dbReference type="AlphaFoldDB" id="A0A2G9UPY0"/>